<dbReference type="Proteomes" id="UP000053911">
    <property type="component" value="Unassembled WGS sequence"/>
</dbReference>
<evidence type="ECO:0000313" key="3">
    <source>
        <dbReference type="Proteomes" id="UP000053911"/>
    </source>
</evidence>
<dbReference type="InterPro" id="IPR016181">
    <property type="entry name" value="Acyl_CoA_acyltransferase"/>
</dbReference>
<sequence>MEFYVTDGEDYLDEIIAFDKLVSYNFLKFPIPFDEYSERYEKLIRELLSRGEHKFFVALGKNGKFLGHVWLCMTLDTVDYVKIAYIYDIEVKQKGEGIGSALLKRAEEFAKEKGAKKVVLRVDLSNPALEWYKRKGYTERAVIVEKEI</sequence>
<protein>
    <submittedName>
        <fullName evidence="2">Putative acetyl transferase</fullName>
    </submittedName>
</protein>
<gene>
    <name evidence="2" type="ORF">XD54_0072</name>
</gene>
<dbReference type="PATRIC" id="fig|172049.5.peg.433"/>
<organism evidence="2 3">
    <name type="scientific">Thermococcus sibiricus</name>
    <dbReference type="NCBI Taxonomy" id="172049"/>
    <lineage>
        <taxon>Archaea</taxon>
        <taxon>Methanobacteriati</taxon>
        <taxon>Methanobacteriota</taxon>
        <taxon>Thermococci</taxon>
        <taxon>Thermococcales</taxon>
        <taxon>Thermococcaceae</taxon>
        <taxon>Thermococcus</taxon>
    </lineage>
</organism>
<accession>A0A101ENM8</accession>
<reference evidence="3" key="1">
    <citation type="journal article" date="2015" name="MBio">
        <title>Genome-Resolved Metagenomic Analysis Reveals Roles for Candidate Phyla and Other Microbial Community Members in Biogeochemical Transformations in Oil Reservoirs.</title>
        <authorList>
            <person name="Hu P."/>
            <person name="Tom L."/>
            <person name="Singh A."/>
            <person name="Thomas B.C."/>
            <person name="Baker B.J."/>
            <person name="Piceno Y.M."/>
            <person name="Andersen G.L."/>
            <person name="Banfield J.F."/>
        </authorList>
    </citation>
    <scope>NUCLEOTIDE SEQUENCE [LARGE SCALE GENOMIC DNA]</scope>
</reference>
<dbReference type="Gene3D" id="3.40.630.30">
    <property type="match status" value="1"/>
</dbReference>
<dbReference type="PROSITE" id="PS51186">
    <property type="entry name" value="GNAT"/>
    <property type="match status" value="1"/>
</dbReference>
<dbReference type="EMBL" id="LGFD01000001">
    <property type="protein sequence ID" value="KUK18687.1"/>
    <property type="molecule type" value="Genomic_DNA"/>
</dbReference>
<dbReference type="RefSeq" id="WP_015849349.1">
    <property type="nucleotide sequence ID" value="NZ_LGFD01000001.1"/>
</dbReference>
<dbReference type="Pfam" id="PF00583">
    <property type="entry name" value="Acetyltransf_1"/>
    <property type="match status" value="1"/>
</dbReference>
<proteinExistence type="predicted"/>
<keyword evidence="2" id="KW-0808">Transferase</keyword>
<evidence type="ECO:0000313" key="2">
    <source>
        <dbReference type="EMBL" id="KUK18687.1"/>
    </source>
</evidence>
<dbReference type="OMA" id="MEYTIVD"/>
<dbReference type="InterPro" id="IPR000182">
    <property type="entry name" value="GNAT_dom"/>
</dbReference>
<dbReference type="GeneID" id="8096073"/>
<evidence type="ECO:0000259" key="1">
    <source>
        <dbReference type="PROSITE" id="PS51186"/>
    </source>
</evidence>
<dbReference type="CDD" id="cd04301">
    <property type="entry name" value="NAT_SF"/>
    <property type="match status" value="1"/>
</dbReference>
<dbReference type="GO" id="GO:0016747">
    <property type="term" value="F:acyltransferase activity, transferring groups other than amino-acyl groups"/>
    <property type="evidence" value="ECO:0007669"/>
    <property type="project" value="InterPro"/>
</dbReference>
<name>A0A101ENM8_9EURY</name>
<dbReference type="AlphaFoldDB" id="A0A101ENM8"/>
<dbReference type="SUPFAM" id="SSF55729">
    <property type="entry name" value="Acyl-CoA N-acyltransferases (Nat)"/>
    <property type="match status" value="1"/>
</dbReference>
<comment type="caution">
    <text evidence="2">The sequence shown here is derived from an EMBL/GenBank/DDBJ whole genome shotgun (WGS) entry which is preliminary data.</text>
</comment>
<feature type="domain" description="N-acetyltransferase" evidence="1">
    <location>
        <begin position="16"/>
        <end position="148"/>
    </location>
</feature>